<protein>
    <recommendedName>
        <fullName evidence="3">DNA-binding protein</fullName>
    </recommendedName>
</protein>
<dbReference type="Proteomes" id="UP000182744">
    <property type="component" value="Unassembled WGS sequence"/>
</dbReference>
<accession>A0A1G7AC12</accession>
<dbReference type="AlphaFoldDB" id="A0A1G7AC12"/>
<sequence length="186" mass="20267">MAAPGYFFEFSVSGMDIYNDAQTDAFERAPDNFTYLCGTRDSQGIISVYAEGISAVQAVKEAYAFVRTVTPPIHVERLLPDLVNTSAIGETYGVSRQAVRKWATSRASEFPQPHGVVPNGQIESAVWLQGDVEEWLLTHRAQKEYIDPEDPRSLTTAQYLAANAFIFEQESAAAKSAAAKPAAATA</sequence>
<name>A0A1G7AC12_9ACTO</name>
<evidence type="ECO:0000313" key="2">
    <source>
        <dbReference type="Proteomes" id="UP000182744"/>
    </source>
</evidence>
<reference evidence="2" key="1">
    <citation type="submission" date="2016-10" db="EMBL/GenBank/DDBJ databases">
        <authorList>
            <person name="Varghese N."/>
        </authorList>
    </citation>
    <scope>NUCLEOTIDE SEQUENCE [LARGE SCALE GENOMIC DNA]</scope>
    <source>
        <strain evidence="2">DSM 20639</strain>
    </source>
</reference>
<proteinExistence type="predicted"/>
<evidence type="ECO:0000313" key="1">
    <source>
        <dbReference type="EMBL" id="SDE12290.1"/>
    </source>
</evidence>
<gene>
    <name evidence="1" type="ORF">SAMN05421878_102159</name>
</gene>
<organism evidence="1 2">
    <name type="scientific">Actinobaculum suis</name>
    <dbReference type="NCBI Taxonomy" id="1657"/>
    <lineage>
        <taxon>Bacteria</taxon>
        <taxon>Bacillati</taxon>
        <taxon>Actinomycetota</taxon>
        <taxon>Actinomycetes</taxon>
        <taxon>Actinomycetales</taxon>
        <taxon>Actinomycetaceae</taxon>
        <taxon>Actinobaculum</taxon>
    </lineage>
</organism>
<dbReference type="EMBL" id="FNAU01000002">
    <property type="protein sequence ID" value="SDE12290.1"/>
    <property type="molecule type" value="Genomic_DNA"/>
</dbReference>
<evidence type="ECO:0008006" key="3">
    <source>
        <dbReference type="Google" id="ProtNLM"/>
    </source>
</evidence>
<keyword evidence="2" id="KW-1185">Reference proteome</keyword>